<name>A0A1I5XN02_9ACTN</name>
<dbReference type="GeneID" id="99654655"/>
<protein>
    <recommendedName>
        <fullName evidence="3">DUF4333 domain-containing protein</fullName>
    </recommendedName>
</protein>
<dbReference type="EMBL" id="FOVH01000027">
    <property type="protein sequence ID" value="SFQ33290.1"/>
    <property type="molecule type" value="Genomic_DNA"/>
</dbReference>
<organism evidence="1 2">
    <name type="scientific">Actinomadura madurae</name>
    <dbReference type="NCBI Taxonomy" id="1993"/>
    <lineage>
        <taxon>Bacteria</taxon>
        <taxon>Bacillati</taxon>
        <taxon>Actinomycetota</taxon>
        <taxon>Actinomycetes</taxon>
        <taxon>Streptosporangiales</taxon>
        <taxon>Thermomonosporaceae</taxon>
        <taxon>Actinomadura</taxon>
    </lineage>
</organism>
<gene>
    <name evidence="1" type="ORF">SAMN04489713_127100</name>
</gene>
<reference evidence="1 2" key="1">
    <citation type="submission" date="2016-10" db="EMBL/GenBank/DDBJ databases">
        <authorList>
            <person name="de Groot N.N."/>
        </authorList>
    </citation>
    <scope>NUCLEOTIDE SEQUENCE [LARGE SCALE GENOMIC DNA]</scope>
    <source>
        <strain evidence="1 2">DSM 43067</strain>
    </source>
</reference>
<dbReference type="InParanoid" id="A0A1I5XN02"/>
<dbReference type="RefSeq" id="WP_021600153.1">
    <property type="nucleotide sequence ID" value="NZ_CP083237.1"/>
</dbReference>
<evidence type="ECO:0008006" key="3">
    <source>
        <dbReference type="Google" id="ProtNLM"/>
    </source>
</evidence>
<sequence length="123" mass="13103">MRRVPAVALAVLLAVTLSGCKVMQRISDGAYRNAVTDGVVDELKAKGIELRDRPACESPGRETDSVVRVTCTAETTTGEPVAVNGIALAADTDRPRESYVVTVDGREVLRKDCLGLGCDRRGT</sequence>
<dbReference type="PROSITE" id="PS51257">
    <property type="entry name" value="PROKAR_LIPOPROTEIN"/>
    <property type="match status" value="1"/>
</dbReference>
<evidence type="ECO:0000313" key="1">
    <source>
        <dbReference type="EMBL" id="SFQ33290.1"/>
    </source>
</evidence>
<proteinExistence type="predicted"/>
<dbReference type="Proteomes" id="UP000183413">
    <property type="component" value="Unassembled WGS sequence"/>
</dbReference>
<dbReference type="STRING" id="1993.SAMN04489713_127100"/>
<accession>A0A1I5XN02</accession>
<dbReference type="AlphaFoldDB" id="A0A1I5XN02"/>
<evidence type="ECO:0000313" key="2">
    <source>
        <dbReference type="Proteomes" id="UP000183413"/>
    </source>
</evidence>
<keyword evidence="2" id="KW-1185">Reference proteome</keyword>
<dbReference type="eggNOG" id="ENOG502ZF8D">
    <property type="taxonomic scope" value="Bacteria"/>
</dbReference>